<comment type="caution">
    <text evidence="8">The sequence shown here is derived from an EMBL/GenBank/DDBJ whole genome shotgun (WGS) entry which is preliminary data.</text>
</comment>
<dbReference type="NCBIfam" id="NF047847">
    <property type="entry name" value="SS_mature_LptM"/>
    <property type="match status" value="1"/>
</dbReference>
<dbReference type="Pfam" id="PF13627">
    <property type="entry name" value="LptM_cons"/>
    <property type="match status" value="1"/>
</dbReference>
<evidence type="ECO:0008006" key="10">
    <source>
        <dbReference type="Google" id="ProtNLM"/>
    </source>
</evidence>
<proteinExistence type="predicted"/>
<keyword evidence="6" id="KW-0449">Lipoprotein</keyword>
<dbReference type="InterPro" id="IPR032831">
    <property type="entry name" value="LptM_cons"/>
</dbReference>
<evidence type="ECO:0000256" key="4">
    <source>
        <dbReference type="ARBA" id="ARBA00023139"/>
    </source>
</evidence>
<keyword evidence="4" id="KW-0564">Palmitate</keyword>
<evidence type="ECO:0000256" key="7">
    <source>
        <dbReference type="SAM" id="MobiDB-lite"/>
    </source>
</evidence>
<evidence type="ECO:0000313" key="9">
    <source>
        <dbReference type="Proteomes" id="UP000462362"/>
    </source>
</evidence>
<feature type="region of interest" description="Disordered" evidence="7">
    <location>
        <begin position="51"/>
        <end position="109"/>
    </location>
</feature>
<gene>
    <name evidence="8" type="ORF">GMD42_04165</name>
</gene>
<dbReference type="EMBL" id="WNCL01000009">
    <property type="protein sequence ID" value="MTU42826.1"/>
    <property type="molecule type" value="Genomic_DNA"/>
</dbReference>
<evidence type="ECO:0000256" key="3">
    <source>
        <dbReference type="ARBA" id="ARBA00023136"/>
    </source>
</evidence>
<evidence type="ECO:0000256" key="2">
    <source>
        <dbReference type="ARBA" id="ARBA00022729"/>
    </source>
</evidence>
<organism evidence="8 9">
    <name type="scientific">Parasutterella excrementihominis</name>
    <dbReference type="NCBI Taxonomy" id="487175"/>
    <lineage>
        <taxon>Bacteria</taxon>
        <taxon>Pseudomonadati</taxon>
        <taxon>Pseudomonadota</taxon>
        <taxon>Betaproteobacteria</taxon>
        <taxon>Burkholderiales</taxon>
        <taxon>Sutterellaceae</taxon>
        <taxon>Parasutterella</taxon>
    </lineage>
</organism>
<evidence type="ECO:0000313" key="8">
    <source>
        <dbReference type="EMBL" id="MTU42826.1"/>
    </source>
</evidence>
<name>A0A6I3S1J9_9BURK</name>
<keyword evidence="5" id="KW-0998">Cell outer membrane</keyword>
<accession>A0A6I3S1J9</accession>
<evidence type="ECO:0000256" key="6">
    <source>
        <dbReference type="ARBA" id="ARBA00023288"/>
    </source>
</evidence>
<evidence type="ECO:0000256" key="1">
    <source>
        <dbReference type="ARBA" id="ARBA00004459"/>
    </source>
</evidence>
<dbReference type="GO" id="GO:0009279">
    <property type="term" value="C:cell outer membrane"/>
    <property type="evidence" value="ECO:0007669"/>
    <property type="project" value="UniProtKB-SubCell"/>
</dbReference>
<feature type="compositionally biased region" description="Polar residues" evidence="7">
    <location>
        <begin position="89"/>
        <end position="109"/>
    </location>
</feature>
<dbReference type="Proteomes" id="UP000462362">
    <property type="component" value="Unassembled WGS sequence"/>
</dbReference>
<keyword evidence="2" id="KW-0732">Signal</keyword>
<reference evidence="8 9" key="1">
    <citation type="journal article" date="2019" name="Nat. Med.">
        <title>A library of human gut bacterial isolates paired with longitudinal multiomics data enables mechanistic microbiome research.</title>
        <authorList>
            <person name="Poyet M."/>
            <person name="Groussin M."/>
            <person name="Gibbons S.M."/>
            <person name="Avila-Pacheco J."/>
            <person name="Jiang X."/>
            <person name="Kearney S.M."/>
            <person name="Perrotta A.R."/>
            <person name="Berdy B."/>
            <person name="Zhao S."/>
            <person name="Lieberman T.D."/>
            <person name="Swanson P.K."/>
            <person name="Smith M."/>
            <person name="Roesemann S."/>
            <person name="Alexander J.E."/>
            <person name="Rich S.A."/>
            <person name="Livny J."/>
            <person name="Vlamakis H."/>
            <person name="Clish C."/>
            <person name="Bullock K."/>
            <person name="Deik A."/>
            <person name="Scott J."/>
            <person name="Pierce K.A."/>
            <person name="Xavier R.J."/>
            <person name="Alm E.J."/>
        </authorList>
    </citation>
    <scope>NUCLEOTIDE SEQUENCE [LARGE SCALE GENOMIC DNA]</scope>
    <source>
        <strain evidence="8 9">BIOML-A2</strain>
    </source>
</reference>
<sequence>MVDLSIMLKRSLILFFPCLLLTGCGIKGPLYLPPNPNDSYLSRIGQQINEMTGEDTVGAAPADAAQKAQDEALPAEGTDKNPGDATEQLPDSVTSPLRSAPNNPMSTAY</sequence>
<keyword evidence="3" id="KW-0472">Membrane</keyword>
<evidence type="ECO:0000256" key="5">
    <source>
        <dbReference type="ARBA" id="ARBA00023237"/>
    </source>
</evidence>
<dbReference type="AlphaFoldDB" id="A0A6I3S1J9"/>
<protein>
    <recommendedName>
        <fullName evidence="10">Lipoprotein</fullName>
    </recommendedName>
</protein>
<comment type="subcellular location">
    <subcellularLocation>
        <location evidence="1">Cell outer membrane</location>
        <topology evidence="1">Lipid-anchor</topology>
    </subcellularLocation>
</comment>